<reference evidence="8 9" key="1">
    <citation type="submission" date="2020-02" db="EMBL/GenBank/DDBJ databases">
        <title>Comparative genome analysis reveals the metabolism and evolution of the thermophilic archaeal genus Metallosphaera.</title>
        <authorList>
            <person name="Jiang C."/>
        </authorList>
    </citation>
    <scope>NUCLEOTIDE SEQUENCE [LARGE SCALE GENOMIC DNA]</scope>
    <source>
        <strain evidence="8 9">Ric-A</strain>
    </source>
</reference>
<keyword evidence="3" id="KW-0815">Transposition</keyword>
<dbReference type="KEGG" id="mten:GWK48_07305"/>
<keyword evidence="4" id="KW-0238">DNA-binding</keyword>
<name>A0A6N0NTV6_9CREN</name>
<dbReference type="NCBIfam" id="TIGR01766">
    <property type="entry name" value="IS200/IS605 family accessory protein TnpB-like domain"/>
    <property type="match status" value="1"/>
</dbReference>
<dbReference type="AlphaFoldDB" id="A0A6N0NTV6"/>
<evidence type="ECO:0000256" key="3">
    <source>
        <dbReference type="ARBA" id="ARBA00022578"/>
    </source>
</evidence>
<evidence type="ECO:0000256" key="1">
    <source>
        <dbReference type="ARBA" id="ARBA00008761"/>
    </source>
</evidence>
<dbReference type="Pfam" id="PF01385">
    <property type="entry name" value="OrfB_IS605"/>
    <property type="match status" value="1"/>
</dbReference>
<feature type="domain" description="Probable transposase IS891/IS1136/IS1341" evidence="6">
    <location>
        <begin position="205"/>
        <end position="311"/>
    </location>
</feature>
<dbReference type="GO" id="GO:0006310">
    <property type="term" value="P:DNA recombination"/>
    <property type="evidence" value="ECO:0007669"/>
    <property type="project" value="UniProtKB-KW"/>
</dbReference>
<evidence type="ECO:0000256" key="5">
    <source>
        <dbReference type="ARBA" id="ARBA00023172"/>
    </source>
</evidence>
<dbReference type="GO" id="GO:0032196">
    <property type="term" value="P:transposition"/>
    <property type="evidence" value="ECO:0007669"/>
    <property type="project" value="UniProtKB-KW"/>
</dbReference>
<feature type="domain" description="Cas12f1-like TNB" evidence="7">
    <location>
        <begin position="326"/>
        <end position="389"/>
    </location>
</feature>
<sequence>MVLGSTRRWRSASRRLRINSFAPPEESIYLTYAVKNDKKEETLLLIREYKKLLGKALDYLWNKTRVETESTTVKRGRHKRVKVIIPKKKEVYKGLREGLEEVNPLASHYVDKAISDAFSVLKSWRKRAIKGRVSLGKPRLKRAYVRVKSTLRKVVNDEVRVTVRPHQYLTFSWGKEWFKDRVNGLELGEPVIKEDKVYLPFRYKAPTQTPLDFLAVDSNLSTLDAYDGEKFVTFSLKGLYSLKYSIVKKKGKVQSFASKHGKRGRELLRKYSHRERHRVLDYVHKFVNALLELYPLTTFAVERLDKQSMFKDASGKLSRKISRTVWRSIHKVLKYKAPLYGSRVLEVNPYLTSRSCPRCGYVSRKVGKTFVCQRCGFKLDRQLNASLNIYLKMCGFPHLDGIPSRWVGVTPLMGRRRMKEGPLDSREAQGLRIDIKYEIR</sequence>
<dbReference type="RefSeq" id="WP_174630963.1">
    <property type="nucleotide sequence ID" value="NZ_CP049074.1"/>
</dbReference>
<keyword evidence="5" id="KW-0233">DNA recombination</keyword>
<gene>
    <name evidence="8" type="primary">tnpB</name>
    <name evidence="8" type="ORF">GWK48_07305</name>
</gene>
<dbReference type="Pfam" id="PF07282">
    <property type="entry name" value="Cas12f1-like_TNB"/>
    <property type="match status" value="1"/>
</dbReference>
<keyword evidence="9" id="KW-1185">Reference proteome</keyword>
<evidence type="ECO:0000256" key="4">
    <source>
        <dbReference type="ARBA" id="ARBA00023125"/>
    </source>
</evidence>
<dbReference type="Proteomes" id="UP000509301">
    <property type="component" value="Chromosome"/>
</dbReference>
<dbReference type="InterPro" id="IPR001959">
    <property type="entry name" value="Transposase"/>
</dbReference>
<proteinExistence type="inferred from homology"/>
<dbReference type="GO" id="GO:0003677">
    <property type="term" value="F:DNA binding"/>
    <property type="evidence" value="ECO:0007669"/>
    <property type="project" value="UniProtKB-KW"/>
</dbReference>
<dbReference type="PANTHER" id="PTHR30405:SF22">
    <property type="entry name" value="TNPB-LIKE PROTEIN MJ1635"/>
    <property type="match status" value="1"/>
</dbReference>
<dbReference type="InterPro" id="IPR051399">
    <property type="entry name" value="RNA-guided_DNA_endo/Transpos"/>
</dbReference>
<evidence type="ECO:0000256" key="2">
    <source>
        <dbReference type="ARBA" id="ARBA00011044"/>
    </source>
</evidence>
<dbReference type="OrthoDB" id="41819at2157"/>
<organism evidence="8 9">
    <name type="scientific">Metallosphaera tengchongensis</name>
    <dbReference type="NCBI Taxonomy" id="1532350"/>
    <lineage>
        <taxon>Archaea</taxon>
        <taxon>Thermoproteota</taxon>
        <taxon>Thermoprotei</taxon>
        <taxon>Sulfolobales</taxon>
        <taxon>Sulfolobaceae</taxon>
        <taxon>Metallosphaera</taxon>
    </lineage>
</organism>
<evidence type="ECO:0000313" key="9">
    <source>
        <dbReference type="Proteomes" id="UP000509301"/>
    </source>
</evidence>
<accession>A0A6N0NTV6</accession>
<dbReference type="InterPro" id="IPR010095">
    <property type="entry name" value="Cas12f1-like_TNB"/>
</dbReference>
<comment type="similarity">
    <text evidence="1">In the C-terminal section; belongs to the transposase 35 family.</text>
</comment>
<protein>
    <submittedName>
        <fullName evidence="8">IS200/IS605 family element transposase accessory protein TnpB</fullName>
    </submittedName>
</protein>
<dbReference type="PANTHER" id="PTHR30405">
    <property type="entry name" value="TRANSPOSASE"/>
    <property type="match status" value="1"/>
</dbReference>
<dbReference type="GeneID" id="55641744"/>
<evidence type="ECO:0000313" key="8">
    <source>
        <dbReference type="EMBL" id="QKR00206.1"/>
    </source>
</evidence>
<evidence type="ECO:0000259" key="7">
    <source>
        <dbReference type="Pfam" id="PF07282"/>
    </source>
</evidence>
<comment type="similarity">
    <text evidence="2">In the N-terminal section; belongs to the transposase 2 family.</text>
</comment>
<dbReference type="NCBIfam" id="NF040570">
    <property type="entry name" value="guided_TnpB"/>
    <property type="match status" value="1"/>
</dbReference>
<dbReference type="EMBL" id="CP049074">
    <property type="protein sequence ID" value="QKR00206.1"/>
    <property type="molecule type" value="Genomic_DNA"/>
</dbReference>
<evidence type="ECO:0000259" key="6">
    <source>
        <dbReference type="Pfam" id="PF01385"/>
    </source>
</evidence>